<name>Q4RK10_TETNG</name>
<comment type="caution">
    <text evidence="1">The sequence shown here is derived from an EMBL/GenBank/DDBJ whole genome shotgun (WGS) entry which is preliminary data.</text>
</comment>
<organism evidence="1">
    <name type="scientific">Tetraodon nigroviridis</name>
    <name type="common">Spotted green pufferfish</name>
    <name type="synonym">Chelonodon nigroviridis</name>
    <dbReference type="NCBI Taxonomy" id="99883"/>
    <lineage>
        <taxon>Eukaryota</taxon>
        <taxon>Metazoa</taxon>
        <taxon>Chordata</taxon>
        <taxon>Craniata</taxon>
        <taxon>Vertebrata</taxon>
        <taxon>Euteleostomi</taxon>
        <taxon>Actinopterygii</taxon>
        <taxon>Neopterygii</taxon>
        <taxon>Teleostei</taxon>
        <taxon>Neoteleostei</taxon>
        <taxon>Acanthomorphata</taxon>
        <taxon>Eupercaria</taxon>
        <taxon>Tetraodontiformes</taxon>
        <taxon>Tetradontoidea</taxon>
        <taxon>Tetraodontidae</taxon>
        <taxon>Tetraodon</taxon>
    </lineage>
</organism>
<protein>
    <submittedName>
        <fullName evidence="1">(spotted green pufferfish) hypothetical protein</fullName>
    </submittedName>
</protein>
<dbReference type="EMBL" id="CAAE01015033">
    <property type="protein sequence ID" value="CAG11272.1"/>
    <property type="molecule type" value="Genomic_DNA"/>
</dbReference>
<reference evidence="1" key="1">
    <citation type="journal article" date="2004" name="Nature">
        <title>Genome duplication in the teleost fish Tetraodon nigroviridis reveals the early vertebrate proto-karyotype.</title>
        <authorList>
            <person name="Jaillon O."/>
            <person name="Aury J.-M."/>
            <person name="Brunet F."/>
            <person name="Petit J.-L."/>
            <person name="Stange-Thomann N."/>
            <person name="Mauceli E."/>
            <person name="Bouneau L."/>
            <person name="Fischer C."/>
            <person name="Ozouf-Costaz C."/>
            <person name="Bernot A."/>
            <person name="Nicaud S."/>
            <person name="Jaffe D."/>
            <person name="Fisher S."/>
            <person name="Lutfalla G."/>
            <person name="Dossat C."/>
            <person name="Segurens B."/>
            <person name="Dasilva C."/>
            <person name="Salanoubat M."/>
            <person name="Levy M."/>
            <person name="Boudet N."/>
            <person name="Castellano S."/>
            <person name="Anthouard V."/>
            <person name="Jubin C."/>
            <person name="Castelli V."/>
            <person name="Katinka M."/>
            <person name="Vacherie B."/>
            <person name="Biemont C."/>
            <person name="Skalli Z."/>
            <person name="Cattolico L."/>
            <person name="Poulain J."/>
            <person name="De Berardinis V."/>
            <person name="Cruaud C."/>
            <person name="Duprat S."/>
            <person name="Brottier P."/>
            <person name="Coutanceau J.-P."/>
            <person name="Gouzy J."/>
            <person name="Parra G."/>
            <person name="Lardier G."/>
            <person name="Chapple C."/>
            <person name="McKernan K.J."/>
            <person name="McEwan P."/>
            <person name="Bosak S."/>
            <person name="Kellis M."/>
            <person name="Volff J.-N."/>
            <person name="Guigo R."/>
            <person name="Zody M.C."/>
            <person name="Mesirov J."/>
            <person name="Lindblad-Toh K."/>
            <person name="Birren B."/>
            <person name="Nusbaum C."/>
            <person name="Kahn D."/>
            <person name="Robinson-Rechavi M."/>
            <person name="Laudet V."/>
            <person name="Schachter V."/>
            <person name="Quetier F."/>
            <person name="Saurin W."/>
            <person name="Scarpelli C."/>
            <person name="Wincker P."/>
            <person name="Lander E.S."/>
            <person name="Weissenbach J."/>
            <person name="Roest Crollius H."/>
        </authorList>
    </citation>
    <scope>NUCLEOTIDE SEQUENCE [LARGE SCALE GENOMIC DNA]</scope>
</reference>
<dbReference type="KEGG" id="tng:GSTEN00033195G001"/>
<proteinExistence type="predicted"/>
<gene>
    <name evidence="1" type="ORF">GSTENG00033195001</name>
</gene>
<evidence type="ECO:0000313" key="1">
    <source>
        <dbReference type="EMBL" id="CAG11272.1"/>
    </source>
</evidence>
<accession>Q4RK10</accession>
<sequence length="41" mass="4390">MARSFEVCLCAFLQPDGIVLKAYALKCVPLPNASDSAVFSN</sequence>
<dbReference type="AlphaFoldDB" id="Q4RK10"/>
<reference evidence="1" key="2">
    <citation type="submission" date="2004-02" db="EMBL/GenBank/DDBJ databases">
        <authorList>
            <consortium name="Genoscope"/>
            <consortium name="Whitehead Institute Centre for Genome Research"/>
        </authorList>
    </citation>
    <scope>NUCLEOTIDE SEQUENCE</scope>
</reference>